<reference evidence="1 2" key="1">
    <citation type="journal article" date="2007" name="Nature">
        <title>Evolution of genes and genomes on the Drosophila phylogeny.</title>
        <authorList>
            <consortium name="Drosophila 12 Genomes Consortium"/>
            <person name="Clark A.G."/>
            <person name="Eisen M.B."/>
            <person name="Smith D.R."/>
            <person name="Bergman C.M."/>
            <person name="Oliver B."/>
            <person name="Markow T.A."/>
            <person name="Kaufman T.C."/>
            <person name="Kellis M."/>
            <person name="Gelbart W."/>
            <person name="Iyer V.N."/>
            <person name="Pollard D.A."/>
            <person name="Sackton T.B."/>
            <person name="Larracuente A.M."/>
            <person name="Singh N.D."/>
            <person name="Abad J.P."/>
            <person name="Abt D.N."/>
            <person name="Adryan B."/>
            <person name="Aguade M."/>
            <person name="Akashi H."/>
            <person name="Anderson W.W."/>
            <person name="Aquadro C.F."/>
            <person name="Ardell D.H."/>
            <person name="Arguello R."/>
            <person name="Artieri C.G."/>
            <person name="Barbash D.A."/>
            <person name="Barker D."/>
            <person name="Barsanti P."/>
            <person name="Batterham P."/>
            <person name="Batzoglou S."/>
            <person name="Begun D."/>
            <person name="Bhutkar A."/>
            <person name="Blanco E."/>
            <person name="Bosak S.A."/>
            <person name="Bradley R.K."/>
            <person name="Brand A.D."/>
            <person name="Brent M.R."/>
            <person name="Brooks A.N."/>
            <person name="Brown R.H."/>
            <person name="Butlin R.K."/>
            <person name="Caggese C."/>
            <person name="Calvi B.R."/>
            <person name="Bernardo de Carvalho A."/>
            <person name="Caspi A."/>
            <person name="Castrezana S."/>
            <person name="Celniker S.E."/>
            <person name="Chang J.L."/>
            <person name="Chapple C."/>
            <person name="Chatterji S."/>
            <person name="Chinwalla A."/>
            <person name="Civetta A."/>
            <person name="Clifton S.W."/>
            <person name="Comeron J.M."/>
            <person name="Costello J.C."/>
            <person name="Coyne J.A."/>
            <person name="Daub J."/>
            <person name="David R.G."/>
            <person name="Delcher A.L."/>
            <person name="Delehaunty K."/>
            <person name="Do C.B."/>
            <person name="Ebling H."/>
            <person name="Edwards K."/>
            <person name="Eickbush T."/>
            <person name="Evans J.D."/>
            <person name="Filipski A."/>
            <person name="Findeiss S."/>
            <person name="Freyhult E."/>
            <person name="Fulton L."/>
            <person name="Fulton R."/>
            <person name="Garcia A.C."/>
            <person name="Gardiner A."/>
            <person name="Garfield D.A."/>
            <person name="Garvin B.E."/>
            <person name="Gibson G."/>
            <person name="Gilbert D."/>
            <person name="Gnerre S."/>
            <person name="Godfrey J."/>
            <person name="Good R."/>
            <person name="Gotea V."/>
            <person name="Gravely B."/>
            <person name="Greenberg A.J."/>
            <person name="Griffiths-Jones S."/>
            <person name="Gross S."/>
            <person name="Guigo R."/>
            <person name="Gustafson E.A."/>
            <person name="Haerty W."/>
            <person name="Hahn M.W."/>
            <person name="Halligan D.L."/>
            <person name="Halpern A.L."/>
            <person name="Halter G.M."/>
            <person name="Han M.V."/>
            <person name="Heger A."/>
            <person name="Hillier L."/>
            <person name="Hinrichs A.S."/>
            <person name="Holmes I."/>
            <person name="Hoskins R.A."/>
            <person name="Hubisz M.J."/>
            <person name="Hultmark D."/>
            <person name="Huntley M.A."/>
            <person name="Jaffe D.B."/>
            <person name="Jagadeeshan S."/>
            <person name="Jeck W.R."/>
            <person name="Johnson J."/>
            <person name="Jones C.D."/>
            <person name="Jordan W.C."/>
            <person name="Karpen G.H."/>
            <person name="Kataoka E."/>
            <person name="Keightley P.D."/>
            <person name="Kheradpour P."/>
            <person name="Kirkness E.F."/>
            <person name="Koerich L.B."/>
            <person name="Kristiansen K."/>
            <person name="Kudrna D."/>
            <person name="Kulathinal R.J."/>
            <person name="Kumar S."/>
            <person name="Kwok R."/>
            <person name="Lander E."/>
            <person name="Langley C.H."/>
            <person name="Lapoint R."/>
            <person name="Lazzaro B.P."/>
            <person name="Lee S.J."/>
            <person name="Levesque L."/>
            <person name="Li R."/>
            <person name="Lin C.F."/>
            <person name="Lin M.F."/>
            <person name="Lindblad-Toh K."/>
            <person name="Llopart A."/>
            <person name="Long M."/>
            <person name="Low L."/>
            <person name="Lozovsky E."/>
            <person name="Lu J."/>
            <person name="Luo M."/>
            <person name="Machado C.A."/>
            <person name="Makalowski W."/>
            <person name="Marzo M."/>
            <person name="Matsuda M."/>
            <person name="Matzkin L."/>
            <person name="McAllister B."/>
            <person name="McBride C.S."/>
            <person name="McKernan B."/>
            <person name="McKernan K."/>
            <person name="Mendez-Lago M."/>
            <person name="Minx P."/>
            <person name="Mollenhauer M.U."/>
            <person name="Montooth K."/>
            <person name="Mount S.M."/>
            <person name="Mu X."/>
            <person name="Myers E."/>
            <person name="Negre B."/>
            <person name="Newfeld S."/>
            <person name="Nielsen R."/>
            <person name="Noor M.A."/>
            <person name="O'Grady P."/>
            <person name="Pachter L."/>
            <person name="Papaceit M."/>
            <person name="Parisi M.J."/>
            <person name="Parisi M."/>
            <person name="Parts L."/>
            <person name="Pedersen J.S."/>
            <person name="Pesole G."/>
            <person name="Phillippy A.M."/>
            <person name="Ponting C.P."/>
            <person name="Pop M."/>
            <person name="Porcelli D."/>
            <person name="Powell J.R."/>
            <person name="Prohaska S."/>
            <person name="Pruitt K."/>
            <person name="Puig M."/>
            <person name="Quesneville H."/>
            <person name="Ram K.R."/>
            <person name="Rand D."/>
            <person name="Rasmussen M.D."/>
            <person name="Reed L.K."/>
            <person name="Reenan R."/>
            <person name="Reily A."/>
            <person name="Remington K.A."/>
            <person name="Rieger T.T."/>
            <person name="Ritchie M.G."/>
            <person name="Robin C."/>
            <person name="Rogers Y.H."/>
            <person name="Rohde C."/>
            <person name="Rozas J."/>
            <person name="Rubenfield M.J."/>
            <person name="Ruiz A."/>
            <person name="Russo S."/>
            <person name="Salzberg S.L."/>
            <person name="Sanchez-Gracia A."/>
            <person name="Saranga D.J."/>
            <person name="Sato H."/>
            <person name="Schaeffer S.W."/>
            <person name="Schatz M.C."/>
            <person name="Schlenke T."/>
            <person name="Schwartz R."/>
            <person name="Segarra C."/>
            <person name="Singh R.S."/>
            <person name="Sirot L."/>
            <person name="Sirota M."/>
            <person name="Sisneros N.B."/>
            <person name="Smith C.D."/>
            <person name="Smith T.F."/>
            <person name="Spieth J."/>
            <person name="Stage D.E."/>
            <person name="Stark A."/>
            <person name="Stephan W."/>
            <person name="Strausberg R.L."/>
            <person name="Strempel S."/>
            <person name="Sturgill D."/>
            <person name="Sutton G."/>
            <person name="Sutton G.G."/>
            <person name="Tao W."/>
            <person name="Teichmann S."/>
            <person name="Tobari Y.N."/>
            <person name="Tomimura Y."/>
            <person name="Tsolas J.M."/>
            <person name="Valente V.L."/>
            <person name="Venter E."/>
            <person name="Venter J.C."/>
            <person name="Vicario S."/>
            <person name="Vieira F.G."/>
            <person name="Vilella A.J."/>
            <person name="Villasante A."/>
            <person name="Walenz B."/>
            <person name="Wang J."/>
            <person name="Wasserman M."/>
            <person name="Watts T."/>
            <person name="Wilson D."/>
            <person name="Wilson R.K."/>
            <person name="Wing R.A."/>
            <person name="Wolfner M.F."/>
            <person name="Wong A."/>
            <person name="Wong G.K."/>
            <person name="Wu C.I."/>
            <person name="Wu G."/>
            <person name="Yamamoto D."/>
            <person name="Yang H.P."/>
            <person name="Yang S.P."/>
            <person name="Yorke J.A."/>
            <person name="Yoshida K."/>
            <person name="Zdobnov E."/>
            <person name="Zhang P."/>
            <person name="Zhang Y."/>
            <person name="Zimin A.V."/>
            <person name="Baldwin J."/>
            <person name="Abdouelleil A."/>
            <person name="Abdulkadir J."/>
            <person name="Abebe A."/>
            <person name="Abera B."/>
            <person name="Abreu J."/>
            <person name="Acer S.C."/>
            <person name="Aftuck L."/>
            <person name="Alexander A."/>
            <person name="An P."/>
            <person name="Anderson E."/>
            <person name="Anderson S."/>
            <person name="Arachi H."/>
            <person name="Azer M."/>
            <person name="Bachantsang P."/>
            <person name="Barry A."/>
            <person name="Bayul T."/>
            <person name="Berlin A."/>
            <person name="Bessette D."/>
            <person name="Bloom T."/>
            <person name="Blye J."/>
            <person name="Boguslavskiy L."/>
            <person name="Bonnet C."/>
            <person name="Boukhgalter B."/>
            <person name="Bourzgui I."/>
            <person name="Brown A."/>
            <person name="Cahill P."/>
            <person name="Channer S."/>
            <person name="Cheshatsang Y."/>
            <person name="Chuda L."/>
            <person name="Citroen M."/>
            <person name="Collymore A."/>
            <person name="Cooke P."/>
            <person name="Costello M."/>
            <person name="D'Aco K."/>
            <person name="Daza R."/>
            <person name="De Haan G."/>
            <person name="DeGray S."/>
            <person name="DeMaso C."/>
            <person name="Dhargay N."/>
            <person name="Dooley K."/>
            <person name="Dooley E."/>
            <person name="Doricent M."/>
            <person name="Dorje P."/>
            <person name="Dorjee K."/>
            <person name="Dupes A."/>
            <person name="Elong R."/>
            <person name="Falk J."/>
            <person name="Farina A."/>
            <person name="Faro S."/>
            <person name="Ferguson D."/>
            <person name="Fisher S."/>
            <person name="Foley C.D."/>
            <person name="Franke A."/>
            <person name="Friedrich D."/>
            <person name="Gadbois L."/>
            <person name="Gearin G."/>
            <person name="Gearin C.R."/>
            <person name="Giannoukos G."/>
            <person name="Goode T."/>
            <person name="Graham J."/>
            <person name="Grandbois E."/>
            <person name="Grewal S."/>
            <person name="Gyaltsen K."/>
            <person name="Hafez N."/>
            <person name="Hagos B."/>
            <person name="Hall J."/>
            <person name="Henson C."/>
            <person name="Hollinger A."/>
            <person name="Honan T."/>
            <person name="Huard M.D."/>
            <person name="Hughes L."/>
            <person name="Hurhula B."/>
            <person name="Husby M.E."/>
            <person name="Kamat A."/>
            <person name="Kanga B."/>
            <person name="Kashin S."/>
            <person name="Khazanovich D."/>
            <person name="Kisner P."/>
            <person name="Lance K."/>
            <person name="Lara M."/>
            <person name="Lee W."/>
            <person name="Lennon N."/>
            <person name="Letendre F."/>
            <person name="LeVine R."/>
            <person name="Lipovsky A."/>
            <person name="Liu X."/>
            <person name="Liu J."/>
            <person name="Liu S."/>
            <person name="Lokyitsang T."/>
            <person name="Lokyitsang Y."/>
            <person name="Lubonja R."/>
            <person name="Lui A."/>
            <person name="MacDonald P."/>
            <person name="Magnisalis V."/>
            <person name="Maru K."/>
            <person name="Matthews C."/>
            <person name="McCusker W."/>
            <person name="McDonough S."/>
            <person name="Mehta T."/>
            <person name="Meldrim J."/>
            <person name="Meneus L."/>
            <person name="Mihai O."/>
            <person name="Mihalev A."/>
            <person name="Mihova T."/>
            <person name="Mittelman R."/>
            <person name="Mlenga V."/>
            <person name="Montmayeur A."/>
            <person name="Mulrain L."/>
            <person name="Navidi A."/>
            <person name="Naylor J."/>
            <person name="Negash T."/>
            <person name="Nguyen T."/>
            <person name="Nguyen N."/>
            <person name="Nicol R."/>
            <person name="Norbu C."/>
            <person name="Norbu N."/>
            <person name="Novod N."/>
            <person name="O'Neill B."/>
            <person name="Osman S."/>
            <person name="Markiewicz E."/>
            <person name="Oyono O.L."/>
            <person name="Patti C."/>
            <person name="Phunkhang P."/>
            <person name="Pierre F."/>
            <person name="Priest M."/>
            <person name="Raghuraman S."/>
            <person name="Rege F."/>
            <person name="Reyes R."/>
            <person name="Rise C."/>
            <person name="Rogov P."/>
            <person name="Ross K."/>
            <person name="Ryan E."/>
            <person name="Settipalli S."/>
            <person name="Shea T."/>
            <person name="Sherpa N."/>
            <person name="Shi L."/>
            <person name="Shih D."/>
            <person name="Sparrow T."/>
            <person name="Spaulding J."/>
            <person name="Stalker J."/>
            <person name="Stange-Thomann N."/>
            <person name="Stavropoulos S."/>
            <person name="Stone C."/>
            <person name="Strader C."/>
            <person name="Tesfaye S."/>
            <person name="Thomson T."/>
            <person name="Thoulutsang Y."/>
            <person name="Thoulutsang D."/>
            <person name="Topham K."/>
            <person name="Topping I."/>
            <person name="Tsamla T."/>
            <person name="Vassiliev H."/>
            <person name="Vo A."/>
            <person name="Wangchuk T."/>
            <person name="Wangdi T."/>
            <person name="Weiand M."/>
            <person name="Wilkinson J."/>
            <person name="Wilson A."/>
            <person name="Yadav S."/>
            <person name="Young G."/>
            <person name="Yu Q."/>
            <person name="Zembek L."/>
            <person name="Zhong D."/>
            <person name="Zimmer A."/>
            <person name="Zwirko Z."/>
            <person name="Jaffe D.B."/>
            <person name="Alvarez P."/>
            <person name="Brockman W."/>
            <person name="Butler J."/>
            <person name="Chin C."/>
            <person name="Gnerre S."/>
            <person name="Grabherr M."/>
            <person name="Kleber M."/>
            <person name="Mauceli E."/>
            <person name="MacCallum I."/>
        </authorList>
    </citation>
    <scope>NUCLEOTIDE SEQUENCE [LARGE SCALE GENOMIC DNA]</scope>
    <source>
        <strain evidence="2">MSH-3 / Tucson 14011-0111.49</strain>
    </source>
</reference>
<keyword evidence="2" id="KW-1185">Reference proteome</keyword>
<accession>B4H4D9</accession>
<proteinExistence type="predicted"/>
<dbReference type="Proteomes" id="UP000008744">
    <property type="component" value="Unassembled WGS sequence"/>
</dbReference>
<sequence length="404" mass="43757">MLSPLSVPFPFAELQNVPPRTVLPGPGSDGAGQAKPYEPTAQHIVIVTPQAQVHLEPTLRYVHGLSPLARVATPHHEETIVYVPAGAAASVVPVLDAVGSGRAGGLEGKQFEGVQETSNQIQQQVSQGGEIVSGQIGEAAPNRRLRRSRLLPSPLPRGLHIKEELIETPANTQPLIAAEARHFYSLPQVYHTHPVVDVVHGPVYSWPISSIRARSIQQEPEAEPGLKLALTAEPALEGEPQVKAEPEPKAEREVKAESELKKEQEVKAVPFLKSESELKAVPELKAEPELKKETLPVLPLLKEQPLEPQPLAQPQPQPIIAEPQVTKAEFAGRLLESNAIKQELQSAEISKEQIKEEPVKALPEEPLIKAIPAESIQQPTQQQPILQSEPADSIAIANPIVPQA</sequence>
<dbReference type="KEGG" id="dpe:6600531"/>
<dbReference type="AlphaFoldDB" id="B4H4D9"/>
<dbReference type="EMBL" id="CH479208">
    <property type="protein sequence ID" value="EDW31254.1"/>
    <property type="molecule type" value="Genomic_DNA"/>
</dbReference>
<dbReference type="eggNOG" id="ENOG502SAJ6">
    <property type="taxonomic scope" value="Eukaryota"/>
</dbReference>
<evidence type="ECO:0000313" key="2">
    <source>
        <dbReference type="Proteomes" id="UP000008744"/>
    </source>
</evidence>
<name>B4H4D9_DROPE</name>
<dbReference type="PhylomeDB" id="B4H4D9"/>
<protein>
    <submittedName>
        <fullName evidence="1">GL20698</fullName>
    </submittedName>
</protein>
<dbReference type="OMA" id="QVYHTHP"/>
<gene>
    <name evidence="1" type="primary">Dper\GL20698</name>
    <name evidence="1" type="ORF">Dper_GL20698</name>
</gene>
<evidence type="ECO:0000313" key="1">
    <source>
        <dbReference type="EMBL" id="EDW31254.1"/>
    </source>
</evidence>
<dbReference type="HOGENOM" id="CLU_714285_0_0_1"/>
<organism evidence="2">
    <name type="scientific">Drosophila persimilis</name>
    <name type="common">Fruit fly</name>
    <dbReference type="NCBI Taxonomy" id="7234"/>
    <lineage>
        <taxon>Eukaryota</taxon>
        <taxon>Metazoa</taxon>
        <taxon>Ecdysozoa</taxon>
        <taxon>Arthropoda</taxon>
        <taxon>Hexapoda</taxon>
        <taxon>Insecta</taxon>
        <taxon>Pterygota</taxon>
        <taxon>Neoptera</taxon>
        <taxon>Endopterygota</taxon>
        <taxon>Diptera</taxon>
        <taxon>Brachycera</taxon>
        <taxon>Muscomorpha</taxon>
        <taxon>Ephydroidea</taxon>
        <taxon>Drosophilidae</taxon>
        <taxon>Drosophila</taxon>
        <taxon>Sophophora</taxon>
    </lineage>
</organism>
<dbReference type="OrthoDB" id="8056715at2759"/>